<evidence type="ECO:0000313" key="2">
    <source>
        <dbReference type="EMBL" id="SFT97623.1"/>
    </source>
</evidence>
<reference evidence="2 3" key="1">
    <citation type="submission" date="2016-10" db="EMBL/GenBank/DDBJ databases">
        <authorList>
            <person name="de Groot N.N."/>
        </authorList>
    </citation>
    <scope>NUCLEOTIDE SEQUENCE [LARGE SCALE GENOMIC DNA]</scope>
    <source>
        <strain evidence="2 3">LMG 27731</strain>
    </source>
</reference>
<dbReference type="Pfam" id="PF12728">
    <property type="entry name" value="HTH_17"/>
    <property type="match status" value="1"/>
</dbReference>
<dbReference type="EMBL" id="FPBH01000006">
    <property type="protein sequence ID" value="SFT97623.1"/>
    <property type="molecule type" value="Genomic_DNA"/>
</dbReference>
<sequence length="206" mass="23105">MTKRPRDSATDKLDAELLGAARAALNDFASSLVTELRTLIVEPDVAARRDRKSLERLLEQALPSYVEKVFVKTFLDRRPSTRRRRALLTHLLTTANLRSIPGVTGKAVESCQEEPEGDDDELTSESAARLLHVSRTHLNALVNSGALGEIRRTPGGHRRISKAALLAYRKDSKNRQRDGLNKMMNASRRLGLYNEELEGVPVRRNR</sequence>
<dbReference type="OrthoDB" id="5416564at2"/>
<organism evidence="2 3">
    <name type="scientific">Paraburkholderia aspalathi</name>
    <dbReference type="NCBI Taxonomy" id="1324617"/>
    <lineage>
        <taxon>Bacteria</taxon>
        <taxon>Pseudomonadati</taxon>
        <taxon>Pseudomonadota</taxon>
        <taxon>Betaproteobacteria</taxon>
        <taxon>Burkholderiales</taxon>
        <taxon>Burkholderiaceae</taxon>
        <taxon>Paraburkholderia</taxon>
    </lineage>
</organism>
<evidence type="ECO:0000259" key="1">
    <source>
        <dbReference type="Pfam" id="PF12728"/>
    </source>
</evidence>
<dbReference type="GO" id="GO:0003677">
    <property type="term" value="F:DNA binding"/>
    <property type="evidence" value="ECO:0007669"/>
    <property type="project" value="InterPro"/>
</dbReference>
<protein>
    <submittedName>
        <fullName evidence="2">DNA binding domain-containing protein, excisionase family</fullName>
    </submittedName>
</protein>
<feature type="domain" description="Helix-turn-helix" evidence="1">
    <location>
        <begin position="122"/>
        <end position="169"/>
    </location>
</feature>
<dbReference type="InterPro" id="IPR041657">
    <property type="entry name" value="HTH_17"/>
</dbReference>
<accession>A0A1I7CDY8</accession>
<dbReference type="Proteomes" id="UP000198844">
    <property type="component" value="Unassembled WGS sequence"/>
</dbReference>
<dbReference type="AlphaFoldDB" id="A0A1I7CDY8"/>
<dbReference type="NCBIfam" id="TIGR01764">
    <property type="entry name" value="excise"/>
    <property type="match status" value="1"/>
</dbReference>
<dbReference type="RefSeq" id="WP_093634573.1">
    <property type="nucleotide sequence ID" value="NZ_FPBH01000006.1"/>
</dbReference>
<dbReference type="InterPro" id="IPR010093">
    <property type="entry name" value="SinI_DNA-bd"/>
</dbReference>
<name>A0A1I7CDY8_9BURK</name>
<evidence type="ECO:0000313" key="3">
    <source>
        <dbReference type="Proteomes" id="UP000198844"/>
    </source>
</evidence>
<proteinExistence type="predicted"/>
<gene>
    <name evidence="2" type="ORF">SAMN05192563_1006154</name>
</gene>